<dbReference type="STRING" id="1314674.A0A0D7BH86"/>
<organism evidence="7 8">
    <name type="scientific">Cylindrobasidium torrendii FP15055 ss-10</name>
    <dbReference type="NCBI Taxonomy" id="1314674"/>
    <lineage>
        <taxon>Eukaryota</taxon>
        <taxon>Fungi</taxon>
        <taxon>Dikarya</taxon>
        <taxon>Basidiomycota</taxon>
        <taxon>Agaricomycotina</taxon>
        <taxon>Agaricomycetes</taxon>
        <taxon>Agaricomycetidae</taxon>
        <taxon>Agaricales</taxon>
        <taxon>Marasmiineae</taxon>
        <taxon>Physalacriaceae</taxon>
        <taxon>Cylindrobasidium</taxon>
    </lineage>
</organism>
<dbReference type="OrthoDB" id="202672at2759"/>
<keyword evidence="3" id="KW-0256">Endoplasmic reticulum</keyword>
<feature type="non-terminal residue" evidence="7">
    <location>
        <position position="1"/>
    </location>
</feature>
<evidence type="ECO:0000256" key="3">
    <source>
        <dbReference type="ARBA" id="ARBA00022824"/>
    </source>
</evidence>
<dbReference type="Pfam" id="PF11779">
    <property type="entry name" value="SPT_ssu-like"/>
    <property type="match status" value="1"/>
</dbReference>
<proteinExistence type="predicted"/>
<keyword evidence="2 6" id="KW-0812">Transmembrane</keyword>
<dbReference type="EMBL" id="KN880482">
    <property type="protein sequence ID" value="KIY69540.1"/>
    <property type="molecule type" value="Genomic_DNA"/>
</dbReference>
<evidence type="ECO:0000313" key="8">
    <source>
        <dbReference type="Proteomes" id="UP000054007"/>
    </source>
</evidence>
<evidence type="ECO:0000256" key="2">
    <source>
        <dbReference type="ARBA" id="ARBA00022692"/>
    </source>
</evidence>
<comment type="subcellular location">
    <subcellularLocation>
        <location evidence="1">Endoplasmic reticulum membrane</location>
        <topology evidence="1">Multi-pass membrane protein</topology>
    </subcellularLocation>
</comment>
<evidence type="ECO:0000256" key="1">
    <source>
        <dbReference type="ARBA" id="ARBA00004477"/>
    </source>
</evidence>
<dbReference type="Proteomes" id="UP000054007">
    <property type="component" value="Unassembled WGS sequence"/>
</dbReference>
<keyword evidence="8" id="KW-1185">Reference proteome</keyword>
<sequence>KSDSAVALCLWRWRIWLETTFGMSVLEPWERFLVLGVLIILAALLATYIPSQLARASARMVYYIYGHE</sequence>
<dbReference type="InterPro" id="IPR024512">
    <property type="entry name" value="Ser_palmitoyltrfase_ssu-like"/>
</dbReference>
<evidence type="ECO:0000256" key="6">
    <source>
        <dbReference type="SAM" id="Phobius"/>
    </source>
</evidence>
<feature type="transmembrane region" description="Helical" evidence="6">
    <location>
        <begin position="32"/>
        <end position="50"/>
    </location>
</feature>
<evidence type="ECO:0000256" key="4">
    <source>
        <dbReference type="ARBA" id="ARBA00022989"/>
    </source>
</evidence>
<name>A0A0D7BH86_9AGAR</name>
<dbReference type="GO" id="GO:0005789">
    <property type="term" value="C:endoplasmic reticulum membrane"/>
    <property type="evidence" value="ECO:0007669"/>
    <property type="project" value="UniProtKB-SubCell"/>
</dbReference>
<accession>A0A0D7BH86</accession>
<gene>
    <name evidence="7" type="ORF">CYLTODRAFT_334296</name>
</gene>
<keyword evidence="4 6" id="KW-1133">Transmembrane helix</keyword>
<evidence type="ECO:0000313" key="7">
    <source>
        <dbReference type="EMBL" id="KIY69540.1"/>
    </source>
</evidence>
<protein>
    <submittedName>
        <fullName evidence="7">Uncharacterized protein</fullName>
    </submittedName>
</protein>
<keyword evidence="5 6" id="KW-0472">Membrane</keyword>
<reference evidence="7 8" key="1">
    <citation type="journal article" date="2015" name="Fungal Genet. Biol.">
        <title>Evolution of novel wood decay mechanisms in Agaricales revealed by the genome sequences of Fistulina hepatica and Cylindrobasidium torrendii.</title>
        <authorList>
            <person name="Floudas D."/>
            <person name="Held B.W."/>
            <person name="Riley R."/>
            <person name="Nagy L.G."/>
            <person name="Koehler G."/>
            <person name="Ransdell A.S."/>
            <person name="Younus H."/>
            <person name="Chow J."/>
            <person name="Chiniquy J."/>
            <person name="Lipzen A."/>
            <person name="Tritt A."/>
            <person name="Sun H."/>
            <person name="Haridas S."/>
            <person name="LaButti K."/>
            <person name="Ohm R.A."/>
            <person name="Kues U."/>
            <person name="Blanchette R.A."/>
            <person name="Grigoriev I.V."/>
            <person name="Minto R.E."/>
            <person name="Hibbett D.S."/>
        </authorList>
    </citation>
    <scope>NUCLEOTIDE SEQUENCE [LARGE SCALE GENOMIC DNA]</scope>
    <source>
        <strain evidence="7 8">FP15055 ss-10</strain>
    </source>
</reference>
<feature type="non-terminal residue" evidence="7">
    <location>
        <position position="68"/>
    </location>
</feature>
<dbReference type="AlphaFoldDB" id="A0A0D7BH86"/>
<evidence type="ECO:0000256" key="5">
    <source>
        <dbReference type="ARBA" id="ARBA00023136"/>
    </source>
</evidence>